<reference evidence="2 3" key="1">
    <citation type="journal article" date="2018" name="Mol. Genet. Genomics">
        <title>The red deer Cervus elaphus genome CerEla1.0: sequencing, annotating, genes, and chromosomes.</title>
        <authorList>
            <person name="Bana N.A."/>
            <person name="Nyiri A."/>
            <person name="Nagy J."/>
            <person name="Frank K."/>
            <person name="Nagy T."/>
            <person name="Steger V."/>
            <person name="Schiller M."/>
            <person name="Lakatos P."/>
            <person name="Sugar L."/>
            <person name="Horn P."/>
            <person name="Barta E."/>
            <person name="Orosz L."/>
        </authorList>
    </citation>
    <scope>NUCLEOTIDE SEQUENCE [LARGE SCALE GENOMIC DNA]</scope>
    <source>
        <strain evidence="2">Hungarian</strain>
    </source>
</reference>
<comment type="caution">
    <text evidence="2">The sequence shown here is derived from an EMBL/GenBank/DDBJ whole genome shotgun (WGS) entry which is preliminary data.</text>
</comment>
<accession>A0A212C701</accession>
<dbReference type="Proteomes" id="UP000242450">
    <property type="component" value="Chromosome 27"/>
</dbReference>
<evidence type="ECO:0000313" key="2">
    <source>
        <dbReference type="EMBL" id="OWK01732.1"/>
    </source>
</evidence>
<gene>
    <name evidence="2" type="ORF">Celaphus_00017711</name>
</gene>
<protein>
    <submittedName>
        <fullName evidence="2">Uncharacterized protein</fullName>
    </submittedName>
</protein>
<proteinExistence type="predicted"/>
<dbReference type="OrthoDB" id="10669306at2759"/>
<evidence type="ECO:0000256" key="1">
    <source>
        <dbReference type="SAM" id="MobiDB-lite"/>
    </source>
</evidence>
<keyword evidence="3" id="KW-1185">Reference proteome</keyword>
<name>A0A212C701_CEREH</name>
<feature type="region of interest" description="Disordered" evidence="1">
    <location>
        <begin position="234"/>
        <end position="262"/>
    </location>
</feature>
<organism evidence="2 3">
    <name type="scientific">Cervus elaphus hippelaphus</name>
    <name type="common">European red deer</name>
    <dbReference type="NCBI Taxonomy" id="46360"/>
    <lineage>
        <taxon>Eukaryota</taxon>
        <taxon>Metazoa</taxon>
        <taxon>Chordata</taxon>
        <taxon>Craniata</taxon>
        <taxon>Vertebrata</taxon>
        <taxon>Euteleostomi</taxon>
        <taxon>Mammalia</taxon>
        <taxon>Eutheria</taxon>
        <taxon>Laurasiatheria</taxon>
        <taxon>Artiodactyla</taxon>
        <taxon>Ruminantia</taxon>
        <taxon>Pecora</taxon>
        <taxon>Cervidae</taxon>
        <taxon>Cervinae</taxon>
        <taxon>Cervus</taxon>
    </lineage>
</organism>
<dbReference type="EMBL" id="MKHE01000027">
    <property type="protein sequence ID" value="OWK01732.1"/>
    <property type="molecule type" value="Genomic_DNA"/>
</dbReference>
<evidence type="ECO:0000313" key="3">
    <source>
        <dbReference type="Proteomes" id="UP000242450"/>
    </source>
</evidence>
<feature type="region of interest" description="Disordered" evidence="1">
    <location>
        <begin position="48"/>
        <end position="77"/>
    </location>
</feature>
<sequence>MHWVPEDLIKFTGADAVSERLPHPPPPSSHLLLVALKLDQPTSRRKEAPLIARDGSGVPVTPPDPQPTGLHPKSSLENPTFNLRQCWKMMVKKLQNSQERLTPLRSVFTAWKTSTVRWCRSISQTMLMAQKVPLRPPPFLQGEERQVVSRNKLHLDGAVSVDSVLWPVLRTQLESKHRNASQQVKKLKCSEPRRHTLHLSALLDRGLPETKSVGPDTQTDTEAEVHFAENTVHGFKANQGEDPGAAPGGTSRRVLPREGARGWRGAHVHEGRVDVVAALAVDGDEEGQAAVGRQDVHAAVLLVVTGQQRDAAVFHAQGRRHHVQGLEDRAVFRTLCIDRAHQTQGPLCVCRIRCQRIQLGLDTWAFGGRGWQGSGWS</sequence>
<dbReference type="AlphaFoldDB" id="A0A212C701"/>